<dbReference type="GO" id="GO:0030247">
    <property type="term" value="F:polysaccharide binding"/>
    <property type="evidence" value="ECO:0007669"/>
    <property type="project" value="InterPro"/>
</dbReference>
<keyword evidence="5 16" id="KW-0732">Signal</keyword>
<dbReference type="PANTHER" id="PTHR27005:SF517">
    <property type="entry name" value="PROTEIN KINASE DOMAIN-CONTAINING PROTEIN"/>
    <property type="match status" value="1"/>
</dbReference>
<dbReference type="Pfam" id="PF00069">
    <property type="entry name" value="Pkinase"/>
    <property type="match status" value="1"/>
</dbReference>
<protein>
    <recommendedName>
        <fullName evidence="17">Protein kinase domain-containing protein</fullName>
    </recommendedName>
</protein>
<keyword evidence="9 15" id="KW-1133">Transmembrane helix</keyword>
<dbReference type="Gene3D" id="3.30.200.20">
    <property type="entry name" value="Phosphorylase Kinase, domain 1"/>
    <property type="match status" value="1"/>
</dbReference>
<dbReference type="InterPro" id="IPR000719">
    <property type="entry name" value="Prot_kinase_dom"/>
</dbReference>
<evidence type="ECO:0000256" key="15">
    <source>
        <dbReference type="SAM" id="Phobius"/>
    </source>
</evidence>
<comment type="subcellular location">
    <subcellularLocation>
        <location evidence="1">Membrane</location>
        <topology evidence="1">Single-pass type I membrane protein</topology>
    </subcellularLocation>
</comment>
<dbReference type="AlphaFoldDB" id="A0A2P2MW58"/>
<dbReference type="InterPro" id="IPR008271">
    <property type="entry name" value="Ser/Thr_kinase_AS"/>
</dbReference>
<evidence type="ECO:0000256" key="2">
    <source>
        <dbReference type="ARBA" id="ARBA00022527"/>
    </source>
</evidence>
<dbReference type="InterPro" id="IPR011009">
    <property type="entry name" value="Kinase-like_dom_sf"/>
</dbReference>
<feature type="transmembrane region" description="Helical" evidence="15">
    <location>
        <begin position="336"/>
        <end position="358"/>
    </location>
</feature>
<accession>A0A2P2MW58</accession>
<evidence type="ECO:0000256" key="16">
    <source>
        <dbReference type="SAM" id="SignalP"/>
    </source>
</evidence>
<evidence type="ECO:0000256" key="10">
    <source>
        <dbReference type="ARBA" id="ARBA00023136"/>
    </source>
</evidence>
<dbReference type="PROSITE" id="PS00108">
    <property type="entry name" value="PROTEIN_KINASE_ST"/>
    <property type="match status" value="1"/>
</dbReference>
<dbReference type="FunFam" id="1.10.510.10:FF:000084">
    <property type="entry name" value="Wall-associated receptor kinase 2"/>
    <property type="match status" value="1"/>
</dbReference>
<dbReference type="CDD" id="cd14066">
    <property type="entry name" value="STKc_IRAK"/>
    <property type="match status" value="1"/>
</dbReference>
<dbReference type="InterPro" id="IPR025287">
    <property type="entry name" value="WAK_GUB"/>
</dbReference>
<dbReference type="SUPFAM" id="SSF56112">
    <property type="entry name" value="Protein kinase-like (PK-like)"/>
    <property type="match status" value="1"/>
</dbReference>
<dbReference type="GO" id="GO:0005886">
    <property type="term" value="C:plasma membrane"/>
    <property type="evidence" value="ECO:0007669"/>
    <property type="project" value="TreeGrafter"/>
</dbReference>
<dbReference type="Pfam" id="PF13947">
    <property type="entry name" value="GUB_WAK_bind"/>
    <property type="match status" value="1"/>
</dbReference>
<dbReference type="EMBL" id="GGEC01053980">
    <property type="protein sequence ID" value="MBX34464.1"/>
    <property type="molecule type" value="Transcribed_RNA"/>
</dbReference>
<evidence type="ECO:0000256" key="12">
    <source>
        <dbReference type="ARBA" id="ARBA00023180"/>
    </source>
</evidence>
<keyword evidence="3" id="KW-0808">Transferase</keyword>
<dbReference type="Gene3D" id="1.10.510.10">
    <property type="entry name" value="Transferase(Phosphotransferase) domain 1"/>
    <property type="match status" value="1"/>
</dbReference>
<evidence type="ECO:0000313" key="18">
    <source>
        <dbReference type="EMBL" id="MBX34464.1"/>
    </source>
</evidence>
<proteinExistence type="predicted"/>
<sequence>MATLSLLRVILLLWLTEALAEAEFLAKPECQDRCGDVAIPFPFGIGPKCYMNESFAVDCKDAKPFLASIGMELLGVSVQGWVQVNNPVVSSNCNGNESSVTRKINISVSPFVYSNARNMFTATGCDNYALLRTDTDLGGGCHSFCRYQRDLKSYGCSGLDCCQAIIPPNTKSFVTTLTNMNKDYRSCNHNLTASIVDQEWFDPRLLNPEQLSQMEYVPAVLEWGAFQGLCSPSETSALFCSRNGYCWTQLSERHLCVCSESSYYYLNSISYISYGCAEGGCMNLKRSTCHLLCTYTGDRESYNCSCPDGYSSFRSDNTCYPASFGWESGKKSRTKVIIIGCSSGLGLLLLVIGGWGLYKTIKRRKAVKVREKYFKRNGGLLLQQRLSSGDNNVEQVKLFSSKELEKATDHYNVSRILGQGGQGTVYKGMLTDGKIVAIKKSKIVDQDEGKLNQFINEVVILTQINHRNVVKLLGCCLETEVPLLVYEFIPNGTLFQYINQQNDQEFPITWEMRLRIASEVAGAVSYLHSAASIPIYHRDIKSTNILLDDKYRAKIADFGTSKSIAVDQTHVTTRIQGTMGYLDPEYFQSSQFTEKSDVYSFGVVLIELLTGQKPISLMRSVEERSLVAYFFLAMQENRLFDVLDARVLKEGRKEEITAVAKLAKRCLHLNGKKRPTMKAVAMELEVIRASSEAAPSAIQKDVVPDEVDYAEGHTTGPWDTASSSSGSRLNRIAMHMEIDVQPLLSG</sequence>
<evidence type="ECO:0000256" key="6">
    <source>
        <dbReference type="ARBA" id="ARBA00022741"/>
    </source>
</evidence>
<dbReference type="PANTHER" id="PTHR27005">
    <property type="entry name" value="WALL-ASSOCIATED RECEPTOR KINASE-LIKE 21"/>
    <property type="match status" value="1"/>
</dbReference>
<evidence type="ECO:0000256" key="3">
    <source>
        <dbReference type="ARBA" id="ARBA00022679"/>
    </source>
</evidence>
<evidence type="ECO:0000256" key="9">
    <source>
        <dbReference type="ARBA" id="ARBA00022989"/>
    </source>
</evidence>
<organism evidence="18">
    <name type="scientific">Rhizophora mucronata</name>
    <name type="common">Asiatic mangrove</name>
    <dbReference type="NCBI Taxonomy" id="61149"/>
    <lineage>
        <taxon>Eukaryota</taxon>
        <taxon>Viridiplantae</taxon>
        <taxon>Streptophyta</taxon>
        <taxon>Embryophyta</taxon>
        <taxon>Tracheophyta</taxon>
        <taxon>Spermatophyta</taxon>
        <taxon>Magnoliopsida</taxon>
        <taxon>eudicotyledons</taxon>
        <taxon>Gunneridae</taxon>
        <taxon>Pentapetalae</taxon>
        <taxon>rosids</taxon>
        <taxon>fabids</taxon>
        <taxon>Malpighiales</taxon>
        <taxon>Rhizophoraceae</taxon>
        <taxon>Rhizophora</taxon>
    </lineage>
</organism>
<evidence type="ECO:0000256" key="5">
    <source>
        <dbReference type="ARBA" id="ARBA00022729"/>
    </source>
</evidence>
<keyword evidence="12" id="KW-0325">Glycoprotein</keyword>
<dbReference type="SMART" id="SM00220">
    <property type="entry name" value="S_TKc"/>
    <property type="match status" value="1"/>
</dbReference>
<dbReference type="GO" id="GO:0005524">
    <property type="term" value="F:ATP binding"/>
    <property type="evidence" value="ECO:0007669"/>
    <property type="project" value="UniProtKB-KW"/>
</dbReference>
<keyword evidence="2" id="KW-0723">Serine/threonine-protein kinase</keyword>
<keyword evidence="4 15" id="KW-0812">Transmembrane</keyword>
<keyword evidence="8" id="KW-0067">ATP-binding</keyword>
<keyword evidence="11" id="KW-1015">Disulfide bond</keyword>
<evidence type="ECO:0000256" key="8">
    <source>
        <dbReference type="ARBA" id="ARBA00022840"/>
    </source>
</evidence>
<comment type="catalytic activity">
    <reaction evidence="13">
        <text>L-seryl-[protein] + ATP = O-phospho-L-seryl-[protein] + ADP + H(+)</text>
        <dbReference type="Rhea" id="RHEA:17989"/>
        <dbReference type="Rhea" id="RHEA-COMP:9863"/>
        <dbReference type="Rhea" id="RHEA-COMP:11604"/>
        <dbReference type="ChEBI" id="CHEBI:15378"/>
        <dbReference type="ChEBI" id="CHEBI:29999"/>
        <dbReference type="ChEBI" id="CHEBI:30616"/>
        <dbReference type="ChEBI" id="CHEBI:83421"/>
        <dbReference type="ChEBI" id="CHEBI:456216"/>
    </reaction>
</comment>
<evidence type="ECO:0000256" key="11">
    <source>
        <dbReference type="ARBA" id="ARBA00023157"/>
    </source>
</evidence>
<dbReference type="GO" id="GO:0007166">
    <property type="term" value="P:cell surface receptor signaling pathway"/>
    <property type="evidence" value="ECO:0007669"/>
    <property type="project" value="InterPro"/>
</dbReference>
<keyword evidence="10 15" id="KW-0472">Membrane</keyword>
<evidence type="ECO:0000259" key="17">
    <source>
        <dbReference type="PROSITE" id="PS50011"/>
    </source>
</evidence>
<dbReference type="FunFam" id="3.30.200.20:FF:000043">
    <property type="entry name" value="Wall-associated receptor kinase 2"/>
    <property type="match status" value="1"/>
</dbReference>
<keyword evidence="7" id="KW-0418">Kinase</keyword>
<evidence type="ECO:0000256" key="14">
    <source>
        <dbReference type="ARBA" id="ARBA00047951"/>
    </source>
</evidence>
<name>A0A2P2MW58_RHIMU</name>
<dbReference type="InterPro" id="IPR045274">
    <property type="entry name" value="WAK-like"/>
</dbReference>
<reference evidence="18" key="1">
    <citation type="submission" date="2018-02" db="EMBL/GenBank/DDBJ databases">
        <title>Rhizophora mucronata_Transcriptome.</title>
        <authorList>
            <person name="Meera S.P."/>
            <person name="Sreeshan A."/>
            <person name="Augustine A."/>
        </authorList>
    </citation>
    <scope>NUCLEOTIDE SEQUENCE</scope>
    <source>
        <tissue evidence="18">Leaf</tissue>
    </source>
</reference>
<comment type="catalytic activity">
    <reaction evidence="14">
        <text>L-threonyl-[protein] + ATP = O-phospho-L-threonyl-[protein] + ADP + H(+)</text>
        <dbReference type="Rhea" id="RHEA:46608"/>
        <dbReference type="Rhea" id="RHEA-COMP:11060"/>
        <dbReference type="Rhea" id="RHEA-COMP:11605"/>
        <dbReference type="ChEBI" id="CHEBI:15378"/>
        <dbReference type="ChEBI" id="CHEBI:30013"/>
        <dbReference type="ChEBI" id="CHEBI:30616"/>
        <dbReference type="ChEBI" id="CHEBI:61977"/>
        <dbReference type="ChEBI" id="CHEBI:456216"/>
    </reaction>
</comment>
<feature type="domain" description="Protein kinase" evidence="17">
    <location>
        <begin position="411"/>
        <end position="687"/>
    </location>
</feature>
<evidence type="ECO:0000256" key="1">
    <source>
        <dbReference type="ARBA" id="ARBA00004479"/>
    </source>
</evidence>
<evidence type="ECO:0000256" key="7">
    <source>
        <dbReference type="ARBA" id="ARBA00022777"/>
    </source>
</evidence>
<dbReference type="PROSITE" id="PS50011">
    <property type="entry name" value="PROTEIN_KINASE_DOM"/>
    <property type="match status" value="1"/>
</dbReference>
<feature type="chain" id="PRO_5015109601" description="Protein kinase domain-containing protein" evidence="16">
    <location>
        <begin position="23"/>
        <end position="746"/>
    </location>
</feature>
<dbReference type="GO" id="GO:0004674">
    <property type="term" value="F:protein serine/threonine kinase activity"/>
    <property type="evidence" value="ECO:0007669"/>
    <property type="project" value="UniProtKB-KW"/>
</dbReference>
<keyword evidence="6" id="KW-0547">Nucleotide-binding</keyword>
<evidence type="ECO:0000256" key="4">
    <source>
        <dbReference type="ARBA" id="ARBA00022692"/>
    </source>
</evidence>
<evidence type="ECO:0000256" key="13">
    <source>
        <dbReference type="ARBA" id="ARBA00047558"/>
    </source>
</evidence>
<feature type="signal peptide" evidence="16">
    <location>
        <begin position="1"/>
        <end position="22"/>
    </location>
</feature>